<keyword evidence="3" id="KW-1185">Reference proteome</keyword>
<dbReference type="EnsemblBacteria" id="AAV48282">
    <property type="protein sequence ID" value="AAV48282"/>
    <property type="gene ID" value="rrnB0077"/>
</dbReference>
<evidence type="ECO:0000313" key="3">
    <source>
        <dbReference type="Proteomes" id="UP000001169"/>
    </source>
</evidence>
<evidence type="ECO:0000256" key="1">
    <source>
        <dbReference type="SAM" id="Phobius"/>
    </source>
</evidence>
<dbReference type="AlphaFoldDB" id="Q5UWS1"/>
<proteinExistence type="predicted"/>
<keyword evidence="1" id="KW-1133">Transmembrane helix</keyword>
<dbReference type="EMBL" id="AY596298">
    <property type="protein sequence ID" value="AAV48282.1"/>
    <property type="molecule type" value="Genomic_DNA"/>
</dbReference>
<protein>
    <submittedName>
        <fullName evidence="2">Uncharacterized protein</fullName>
    </submittedName>
</protein>
<dbReference type="KEGG" id="hma:rrnB0077"/>
<dbReference type="PATRIC" id="fig|272569.17.peg.4112"/>
<dbReference type="PaxDb" id="272569-rrnB0077"/>
<sequence length="50" mass="5468">MLLSASPYVKHMLWLCMQHSTSINLELWFASMGLTVLVGFVVAVLAATGE</sequence>
<evidence type="ECO:0000313" key="2">
    <source>
        <dbReference type="EMBL" id="AAV48282.1"/>
    </source>
</evidence>
<keyword evidence="1" id="KW-0812">Transmembrane</keyword>
<keyword evidence="1" id="KW-0472">Membrane</keyword>
<reference evidence="2 3" key="1">
    <citation type="journal article" date="2004" name="Genome Res.">
        <title>Genome sequence of Haloarcula marismortui: a halophilic archaeon from the Dead Sea.</title>
        <authorList>
            <person name="Baliga N.S."/>
            <person name="Bonneau R."/>
            <person name="Facciotti M.T."/>
            <person name="Pan M."/>
            <person name="Glusman G."/>
            <person name="Deutsch E.W."/>
            <person name="Shannon P."/>
            <person name="Chiu Y."/>
            <person name="Weng R.S."/>
            <person name="Gan R.R."/>
            <person name="Hung P."/>
            <person name="Date S.V."/>
            <person name="Marcotte E."/>
            <person name="Hood L."/>
            <person name="Ng W.V."/>
        </authorList>
    </citation>
    <scope>NUCLEOTIDE SEQUENCE [LARGE SCALE GENOMIC DNA]</scope>
    <source>
        <strain evidence="3">ATCC 43049 / DSM 3752 / JCM 8966 / VKM B-1809</strain>
    </source>
</reference>
<dbReference type="HOGENOM" id="CLU_3112952_0_0_2"/>
<feature type="transmembrane region" description="Helical" evidence="1">
    <location>
        <begin position="27"/>
        <end position="47"/>
    </location>
</feature>
<name>Q5UWS1_HALMA</name>
<organism evidence="2 3">
    <name type="scientific">Haloarcula marismortui (strain ATCC 43049 / DSM 3752 / JCM 8966 / VKM B-1809)</name>
    <name type="common">Halobacterium marismortui</name>
    <dbReference type="NCBI Taxonomy" id="272569"/>
    <lineage>
        <taxon>Archaea</taxon>
        <taxon>Methanobacteriati</taxon>
        <taxon>Methanobacteriota</taxon>
        <taxon>Stenosarchaea group</taxon>
        <taxon>Halobacteria</taxon>
        <taxon>Halobacteriales</taxon>
        <taxon>Haloarculaceae</taxon>
        <taxon>Haloarcula</taxon>
    </lineage>
</organism>
<gene>
    <name evidence="2" type="ordered locus">rrnB0077</name>
</gene>
<accession>Q5UWS1</accession>
<dbReference type="Proteomes" id="UP000001169">
    <property type="component" value="Chromosome II"/>
</dbReference>